<dbReference type="RefSeq" id="WP_367921326.1">
    <property type="nucleotide sequence ID" value="NZ_BAABAC010000041.1"/>
</dbReference>
<protein>
    <submittedName>
        <fullName evidence="3">DUF2306 domain-containing protein</fullName>
    </submittedName>
</protein>
<feature type="transmembrane region" description="Helical" evidence="2">
    <location>
        <begin position="140"/>
        <end position="159"/>
    </location>
</feature>
<gene>
    <name evidence="3" type="ORF">ACFQ3F_00740</name>
</gene>
<feature type="transmembrane region" description="Helical" evidence="2">
    <location>
        <begin position="69"/>
        <end position="92"/>
    </location>
</feature>
<keyword evidence="2" id="KW-0472">Membrane</keyword>
<keyword evidence="4" id="KW-1185">Reference proteome</keyword>
<name>A0ABW3VV96_9ACTN</name>
<reference evidence="4" key="1">
    <citation type="journal article" date="2019" name="Int. J. Syst. Evol. Microbiol.">
        <title>The Global Catalogue of Microorganisms (GCM) 10K type strain sequencing project: providing services to taxonomists for standard genome sequencing and annotation.</title>
        <authorList>
            <consortium name="The Broad Institute Genomics Platform"/>
            <consortium name="The Broad Institute Genome Sequencing Center for Infectious Disease"/>
            <person name="Wu L."/>
            <person name="Ma J."/>
        </authorList>
    </citation>
    <scope>NUCLEOTIDE SEQUENCE [LARGE SCALE GENOMIC DNA]</scope>
    <source>
        <strain evidence="4">CCUG 52478</strain>
    </source>
</reference>
<proteinExistence type="predicted"/>
<feature type="transmembrane region" description="Helical" evidence="2">
    <location>
        <begin position="171"/>
        <end position="189"/>
    </location>
</feature>
<evidence type="ECO:0000313" key="4">
    <source>
        <dbReference type="Proteomes" id="UP001597229"/>
    </source>
</evidence>
<dbReference type="Proteomes" id="UP001597229">
    <property type="component" value="Unassembled WGS sequence"/>
</dbReference>
<accession>A0ABW3VV96</accession>
<feature type="transmembrane region" description="Helical" evidence="2">
    <location>
        <begin position="104"/>
        <end position="125"/>
    </location>
</feature>
<keyword evidence="2" id="KW-0812">Transmembrane</keyword>
<comment type="caution">
    <text evidence="3">The sequence shown here is derived from an EMBL/GenBank/DDBJ whole genome shotgun (WGS) entry which is preliminary data.</text>
</comment>
<feature type="transmembrane region" description="Helical" evidence="2">
    <location>
        <begin position="295"/>
        <end position="316"/>
    </location>
</feature>
<dbReference type="EMBL" id="JBHTLX010000002">
    <property type="protein sequence ID" value="MFD1246302.1"/>
    <property type="molecule type" value="Genomic_DNA"/>
</dbReference>
<feature type="compositionally biased region" description="Basic and acidic residues" evidence="1">
    <location>
        <begin position="365"/>
        <end position="375"/>
    </location>
</feature>
<evidence type="ECO:0000256" key="2">
    <source>
        <dbReference type="SAM" id="Phobius"/>
    </source>
</evidence>
<evidence type="ECO:0000256" key="1">
    <source>
        <dbReference type="SAM" id="MobiDB-lite"/>
    </source>
</evidence>
<feature type="transmembrane region" description="Helical" evidence="2">
    <location>
        <begin position="328"/>
        <end position="348"/>
    </location>
</feature>
<feature type="region of interest" description="Disordered" evidence="1">
    <location>
        <begin position="352"/>
        <end position="427"/>
    </location>
</feature>
<feature type="compositionally biased region" description="Basic and acidic residues" evidence="1">
    <location>
        <begin position="412"/>
        <end position="427"/>
    </location>
</feature>
<organism evidence="3 4">
    <name type="scientific">Nocardioides ginsengisoli</name>
    <dbReference type="NCBI Taxonomy" id="363868"/>
    <lineage>
        <taxon>Bacteria</taxon>
        <taxon>Bacillati</taxon>
        <taxon>Actinomycetota</taxon>
        <taxon>Actinomycetes</taxon>
        <taxon>Propionibacteriales</taxon>
        <taxon>Nocardioidaceae</taxon>
        <taxon>Nocardioides</taxon>
    </lineage>
</organism>
<feature type="transmembrane region" description="Helical" evidence="2">
    <location>
        <begin position="240"/>
        <end position="258"/>
    </location>
</feature>
<feature type="transmembrane region" description="Helical" evidence="2">
    <location>
        <begin position="270"/>
        <end position="288"/>
    </location>
</feature>
<sequence length="427" mass="44975">MVRRVVLGMLALLVVGYVPLAATSMWFTVLPGFPRWQEDLDAWLGGHAYAWGSGSVAAVRTAAYVDHRVALLVHTTLGAVALCLLLAQALLLRRGGGPGSLHRRLGWAYVGAVVVSMLASFVFLLRAPHLAVPGQTGFRLQLWLLGLSTLGTVVLGVLASRRGDREAHRAWLTLSACFLLTAPLLRLLWSTLGALVPGHTMLTNLEVSAVALAVVAPGTGAALHAWTSSPVARGGRSGRGVLLPVAVVGVVGEAVVLLRFAALDGPATPALYPWFHVVPMLVFGLVIARGRPAAWARLGVALAVVPWAVLVVALALEPWLGTAESLRAGLMCGPGFPLVASVGVALAARRSDDRPGAGYCARMEQSNREQGRGEISEVDNLGDGGEIEPGDSVAGHPHDRDVQEGATGPDARTGDQDQDRDQDRTRR</sequence>
<evidence type="ECO:0000313" key="3">
    <source>
        <dbReference type="EMBL" id="MFD1246302.1"/>
    </source>
</evidence>
<keyword evidence="2" id="KW-1133">Transmembrane helix</keyword>
<feature type="transmembrane region" description="Helical" evidence="2">
    <location>
        <begin position="209"/>
        <end position="228"/>
    </location>
</feature>